<protein>
    <submittedName>
        <fullName evidence="2">DUF4397 domain-containing protein</fullName>
    </submittedName>
</protein>
<accession>A0ABV4DUN5</accession>
<sequence>MMFICPYFARRACCRLPQTAPVSYIRFLNASPNSPAVDVYLNERLIFRNLTYKSFSDYINIPYGTYNIRVFSAGSTENPIIDESLSIPAEKIFTIAMTGQYPNVNLLPIEDIRRPKIQNRALIRFINLTPDSTNLDLALSNGNTLFSNISYREVSQYIPIVPGVYTFEINNSGSQERVLHIPNVRLTPNRFYTIYSVGNLSGSPAHQVLIPLDGNSYIQF</sequence>
<proteinExistence type="predicted"/>
<organism evidence="2 3">
    <name type="scientific">Clostridium lapidicellarium</name>
    <dbReference type="NCBI Taxonomy" id="3240931"/>
    <lineage>
        <taxon>Bacteria</taxon>
        <taxon>Bacillati</taxon>
        <taxon>Bacillota</taxon>
        <taxon>Clostridia</taxon>
        <taxon>Eubacteriales</taxon>
        <taxon>Clostridiaceae</taxon>
        <taxon>Clostridium</taxon>
    </lineage>
</organism>
<dbReference type="Pfam" id="PF14344">
    <property type="entry name" value="DUF4397"/>
    <property type="match status" value="1"/>
</dbReference>
<gene>
    <name evidence="2" type="ORF">AB8S09_01105</name>
</gene>
<reference evidence="2 3" key="1">
    <citation type="submission" date="2024-08" db="EMBL/GenBank/DDBJ databases">
        <title>Clostridium lapicellarii sp. nov., and Clostridium renhuaiense sp. nov., two species isolated from the mud in a fermentation cellar used for producing sauce-flavour Chinese liquors.</title>
        <authorList>
            <person name="Yang F."/>
            <person name="Wang H."/>
            <person name="Chen L.Q."/>
            <person name="Zhou N."/>
            <person name="Lu J.J."/>
            <person name="Pu X.X."/>
            <person name="Wan B."/>
            <person name="Wang L."/>
            <person name="Liu S.J."/>
        </authorList>
    </citation>
    <scope>NUCLEOTIDE SEQUENCE [LARGE SCALE GENOMIC DNA]</scope>
    <source>
        <strain evidence="2 3">MT-113</strain>
    </source>
</reference>
<evidence type="ECO:0000313" key="3">
    <source>
        <dbReference type="Proteomes" id="UP001565220"/>
    </source>
</evidence>
<evidence type="ECO:0000259" key="1">
    <source>
        <dbReference type="Pfam" id="PF14344"/>
    </source>
</evidence>
<dbReference type="Proteomes" id="UP001565220">
    <property type="component" value="Unassembled WGS sequence"/>
</dbReference>
<feature type="domain" description="DUF4397" evidence="1">
    <location>
        <begin position="23"/>
        <end position="137"/>
    </location>
</feature>
<comment type="caution">
    <text evidence="2">The sequence shown here is derived from an EMBL/GenBank/DDBJ whole genome shotgun (WGS) entry which is preliminary data.</text>
</comment>
<evidence type="ECO:0000313" key="2">
    <source>
        <dbReference type="EMBL" id="MEY8762246.1"/>
    </source>
</evidence>
<keyword evidence="3" id="KW-1185">Reference proteome</keyword>
<dbReference type="RefSeq" id="WP_294183965.1">
    <property type="nucleotide sequence ID" value="NZ_JBGFFE010000001.1"/>
</dbReference>
<dbReference type="EMBL" id="JBGFFE010000001">
    <property type="protein sequence ID" value="MEY8762246.1"/>
    <property type="molecule type" value="Genomic_DNA"/>
</dbReference>
<dbReference type="InterPro" id="IPR025510">
    <property type="entry name" value="DUF4397"/>
</dbReference>
<name>A0ABV4DUN5_9CLOT</name>